<evidence type="ECO:0000313" key="2">
    <source>
        <dbReference type="EMBL" id="CAJ1864288.1"/>
    </source>
</evidence>
<dbReference type="Proteomes" id="UP001189624">
    <property type="component" value="Chromosome 1"/>
</dbReference>
<proteinExistence type="predicted"/>
<dbReference type="EMBL" id="OY731398">
    <property type="protein sequence ID" value="CAJ1864288.1"/>
    <property type="molecule type" value="Genomic_DNA"/>
</dbReference>
<dbReference type="PANTHER" id="PTHR10811">
    <property type="entry name" value="FRINGE-RELATED"/>
    <property type="match status" value="1"/>
</dbReference>
<dbReference type="InterPro" id="IPR006740">
    <property type="entry name" value="DUF604"/>
</dbReference>
<accession>A0AA86RWH0</accession>
<dbReference type="FunFam" id="3.90.550.50:FF:000006">
    <property type="entry name" value="Fringe-related protein-like"/>
    <property type="match status" value="1"/>
</dbReference>
<dbReference type="Gramene" id="rna-AYBTSS11_LOCUS2255">
    <property type="protein sequence ID" value="CAJ1864288.1"/>
    <property type="gene ID" value="gene-AYBTSS11_LOCUS2255"/>
</dbReference>
<keyword evidence="3" id="KW-1185">Reference proteome</keyword>
<dbReference type="Pfam" id="PF04646">
    <property type="entry name" value="DUF604"/>
    <property type="match status" value="1"/>
</dbReference>
<protein>
    <submittedName>
        <fullName evidence="2">Uncharacterized protein</fullName>
    </submittedName>
</protein>
<feature type="transmembrane region" description="Helical" evidence="1">
    <location>
        <begin position="43"/>
        <end position="65"/>
    </location>
</feature>
<gene>
    <name evidence="2" type="ORF">AYBTSS11_LOCUS2255</name>
</gene>
<organism evidence="2 3">
    <name type="scientific">Sphenostylis stenocarpa</name>
    <dbReference type="NCBI Taxonomy" id="92480"/>
    <lineage>
        <taxon>Eukaryota</taxon>
        <taxon>Viridiplantae</taxon>
        <taxon>Streptophyta</taxon>
        <taxon>Embryophyta</taxon>
        <taxon>Tracheophyta</taxon>
        <taxon>Spermatophyta</taxon>
        <taxon>Magnoliopsida</taxon>
        <taxon>eudicotyledons</taxon>
        <taxon>Gunneridae</taxon>
        <taxon>Pentapetalae</taxon>
        <taxon>rosids</taxon>
        <taxon>fabids</taxon>
        <taxon>Fabales</taxon>
        <taxon>Fabaceae</taxon>
        <taxon>Papilionoideae</taxon>
        <taxon>50 kb inversion clade</taxon>
        <taxon>NPAAA clade</taxon>
        <taxon>indigoferoid/millettioid clade</taxon>
        <taxon>Phaseoleae</taxon>
        <taxon>Sphenostylis</taxon>
    </lineage>
</organism>
<name>A0AA86RWH0_9FABA</name>
<keyword evidence="1" id="KW-0812">Transmembrane</keyword>
<dbReference type="Gene3D" id="3.90.550.50">
    <property type="match status" value="1"/>
</dbReference>
<evidence type="ECO:0000313" key="3">
    <source>
        <dbReference type="Proteomes" id="UP001189624"/>
    </source>
</evidence>
<keyword evidence="1" id="KW-1133">Transmembrane helix</keyword>
<evidence type="ECO:0000256" key="1">
    <source>
        <dbReference type="SAM" id="Phobius"/>
    </source>
</evidence>
<keyword evidence="1" id="KW-0472">Membrane</keyword>
<dbReference type="AlphaFoldDB" id="A0AA86RWH0"/>
<reference evidence="2" key="1">
    <citation type="submission" date="2023-10" db="EMBL/GenBank/DDBJ databases">
        <authorList>
            <person name="Domelevo Entfellner J.-B."/>
        </authorList>
    </citation>
    <scope>NUCLEOTIDE SEQUENCE</scope>
</reference>
<sequence>MSYMKCSRKEKTSHSRLELGYESPHKASRLSFVPERVGDMVTVFIRFGILVCLVASISFALHSAFAKPDRWFPLPEHIHTVQNNTSVIDSGPTNISHILFGIGGSANTWHERSNYSKLWWNPNTTRGFVWLDKKPEILQADMLVPYQISQGWKRFKYVHSASAVRIARIVYESFKLGLPNVRWFVMGDDDTVFFTKNLVNVLGKYNHNQMYYIGGSSESVEQDVMHSYDMAFGGGGIAISYALAAHLAKMMDGCLSRYFYFYGSDQRVWACVNEIGVPLTREGGFHQLDIRGNPYGFLAAHPLVPLVSLHHLDQLNSLFPNQTQIHSLEKLISAYDIDPARIVQQCFCYDHKRRWSISISWGYTIQIYPLLLTAVDLQMPLQTFKTWRSWEDGPFTFNTRPMSSDPCQKPAMFFLDEFKEVGKTGSITIYKRHEGEGGKCTRTDINNVEVERIRVSALKLDPEYWNNVLRRHCCQLLGGGSINNGSMHIRIRKCRPQETITI</sequence>